<accession>A0AAN9E4R9</accession>
<name>A0AAN9E4R9_CROPI</name>
<comment type="caution">
    <text evidence="1">The sequence shown here is derived from an EMBL/GenBank/DDBJ whole genome shotgun (WGS) entry which is preliminary data.</text>
</comment>
<evidence type="ECO:0000313" key="1">
    <source>
        <dbReference type="EMBL" id="KAK7243655.1"/>
    </source>
</evidence>
<gene>
    <name evidence="1" type="ORF">RIF29_38463</name>
</gene>
<keyword evidence="2" id="KW-1185">Reference proteome</keyword>
<reference evidence="1 2" key="1">
    <citation type="submission" date="2024-01" db="EMBL/GenBank/DDBJ databases">
        <title>The genomes of 5 underutilized Papilionoideae crops provide insights into root nodulation and disease resistanc.</title>
        <authorList>
            <person name="Yuan L."/>
        </authorList>
    </citation>
    <scope>NUCLEOTIDE SEQUENCE [LARGE SCALE GENOMIC DNA]</scope>
    <source>
        <strain evidence="1">ZHUSHIDOU_FW_LH</strain>
        <tissue evidence="1">Leaf</tissue>
    </source>
</reference>
<organism evidence="1 2">
    <name type="scientific">Crotalaria pallida</name>
    <name type="common">Smooth rattlebox</name>
    <name type="synonym">Crotalaria striata</name>
    <dbReference type="NCBI Taxonomy" id="3830"/>
    <lineage>
        <taxon>Eukaryota</taxon>
        <taxon>Viridiplantae</taxon>
        <taxon>Streptophyta</taxon>
        <taxon>Embryophyta</taxon>
        <taxon>Tracheophyta</taxon>
        <taxon>Spermatophyta</taxon>
        <taxon>Magnoliopsida</taxon>
        <taxon>eudicotyledons</taxon>
        <taxon>Gunneridae</taxon>
        <taxon>Pentapetalae</taxon>
        <taxon>rosids</taxon>
        <taxon>fabids</taxon>
        <taxon>Fabales</taxon>
        <taxon>Fabaceae</taxon>
        <taxon>Papilionoideae</taxon>
        <taxon>50 kb inversion clade</taxon>
        <taxon>genistoids sensu lato</taxon>
        <taxon>core genistoids</taxon>
        <taxon>Crotalarieae</taxon>
        <taxon>Crotalaria</taxon>
    </lineage>
</organism>
<proteinExistence type="predicted"/>
<protein>
    <submittedName>
        <fullName evidence="1">Uncharacterized protein</fullName>
    </submittedName>
</protein>
<evidence type="ECO:0000313" key="2">
    <source>
        <dbReference type="Proteomes" id="UP001372338"/>
    </source>
</evidence>
<dbReference type="AlphaFoldDB" id="A0AAN9E4R9"/>
<sequence>MSLGAGTHPCHYHSIILSSFVHPLHYFIHTPTHTTQHNTTESLILSFPSLHVSLPPHPHRWSHLICELFCSSISFSFFYSIPFHHLSQNVVEWS</sequence>
<dbReference type="EMBL" id="JAYWIO010000008">
    <property type="protein sequence ID" value="KAK7243655.1"/>
    <property type="molecule type" value="Genomic_DNA"/>
</dbReference>
<dbReference type="Proteomes" id="UP001372338">
    <property type="component" value="Unassembled WGS sequence"/>
</dbReference>